<reference evidence="1" key="2">
    <citation type="submission" date="2021-12" db="EMBL/GenBank/DDBJ databases">
        <title>Resequencing data analysis of finger millet.</title>
        <authorList>
            <person name="Hatakeyama M."/>
            <person name="Aluri S."/>
            <person name="Balachadran M.T."/>
            <person name="Sivarajan S.R."/>
            <person name="Poveda L."/>
            <person name="Shimizu-Inatsugi R."/>
            <person name="Schlapbach R."/>
            <person name="Sreeman S.M."/>
            <person name="Shimizu K.K."/>
        </authorList>
    </citation>
    <scope>NUCLEOTIDE SEQUENCE</scope>
</reference>
<evidence type="ECO:0000313" key="2">
    <source>
        <dbReference type="Proteomes" id="UP001054889"/>
    </source>
</evidence>
<reference evidence="1" key="1">
    <citation type="journal article" date="2018" name="DNA Res.">
        <title>Multiple hybrid de novo genome assembly of finger millet, an orphan allotetraploid crop.</title>
        <authorList>
            <person name="Hatakeyama M."/>
            <person name="Aluri S."/>
            <person name="Balachadran M.T."/>
            <person name="Sivarajan S.R."/>
            <person name="Patrignani A."/>
            <person name="Gruter S."/>
            <person name="Poveda L."/>
            <person name="Shimizu-Inatsugi R."/>
            <person name="Baeten J."/>
            <person name="Francoijs K.J."/>
            <person name="Nataraja K.N."/>
            <person name="Reddy Y.A.N."/>
            <person name="Phadnis S."/>
            <person name="Ravikumar R.L."/>
            <person name="Schlapbach R."/>
            <person name="Sreeman S.M."/>
            <person name="Shimizu K.K."/>
        </authorList>
    </citation>
    <scope>NUCLEOTIDE SEQUENCE</scope>
</reference>
<organism evidence="1 2">
    <name type="scientific">Eleusine coracana subsp. coracana</name>
    <dbReference type="NCBI Taxonomy" id="191504"/>
    <lineage>
        <taxon>Eukaryota</taxon>
        <taxon>Viridiplantae</taxon>
        <taxon>Streptophyta</taxon>
        <taxon>Embryophyta</taxon>
        <taxon>Tracheophyta</taxon>
        <taxon>Spermatophyta</taxon>
        <taxon>Magnoliopsida</taxon>
        <taxon>Liliopsida</taxon>
        <taxon>Poales</taxon>
        <taxon>Poaceae</taxon>
        <taxon>PACMAD clade</taxon>
        <taxon>Chloridoideae</taxon>
        <taxon>Cynodonteae</taxon>
        <taxon>Eleusininae</taxon>
        <taxon>Eleusine</taxon>
    </lineage>
</organism>
<accession>A0AAV5EH59</accession>
<evidence type="ECO:0000313" key="1">
    <source>
        <dbReference type="EMBL" id="GJN22679.1"/>
    </source>
</evidence>
<dbReference type="Proteomes" id="UP001054889">
    <property type="component" value="Unassembled WGS sequence"/>
</dbReference>
<name>A0AAV5EH59_ELECO</name>
<dbReference type="Pfam" id="PF07893">
    <property type="entry name" value="DUF1668"/>
    <property type="match status" value="1"/>
</dbReference>
<dbReference type="EMBL" id="BQKI01000076">
    <property type="protein sequence ID" value="GJN22679.1"/>
    <property type="molecule type" value="Genomic_DNA"/>
</dbReference>
<keyword evidence="2" id="KW-1185">Reference proteome</keyword>
<sequence length="130" mass="14702">MLNRKAGVYSLRRMDLARHDLFYPKRPRKQKISLEDMDAVRTPAPSVRFHPNPSPNSVDHEWKMDCFGLSENKIFCVDQSGRTVLYDAGLRAVVPMPGLHCSKWSPISFSVPNPEDGGGCLYVMEKTPLP</sequence>
<gene>
    <name evidence="1" type="primary">gb10270</name>
    <name evidence="1" type="ORF">PR202_gb10270</name>
</gene>
<comment type="caution">
    <text evidence="1">The sequence shown here is derived from an EMBL/GenBank/DDBJ whole genome shotgun (WGS) entry which is preliminary data.</text>
</comment>
<proteinExistence type="predicted"/>
<dbReference type="InterPro" id="IPR012871">
    <property type="entry name" value="DUF1668_ORYSA"/>
</dbReference>
<dbReference type="AlphaFoldDB" id="A0AAV5EH59"/>
<protein>
    <submittedName>
        <fullName evidence="1">Uncharacterized protein</fullName>
    </submittedName>
</protein>